<sequence>MSSIENLSQKVSAAFADRAKLKEADHAAAVRETLALLDAGELRVAEKGPEGWKVNAWVKEAILLFFALSEMKVMEVEPFEFFDKIPLKKGLEAAGVRVVPPGVVRYGAFVERGAVVMPGYVNIGARVGAGTMVDTWATVGSCAQVGRDVHLSGGVGLGGVLEPPTASPVIIEDRAFIGSRCIVVEGVVVEEEAVLGANVVLTASTPIIDVTGPEEKVYKGRVPARSVVIPGMKEKQFPAGRYMVPCALIIGQRKESTDKKTSLNAALRDFAVPV</sequence>
<dbReference type="InterPro" id="IPR023180">
    <property type="entry name" value="THP_succinylTrfase_dom1"/>
</dbReference>
<dbReference type="Gene3D" id="1.10.166.10">
    <property type="entry name" value="Tetrahydrodipicolinate-N-succinyltransferase, N-terminal domain"/>
    <property type="match status" value="1"/>
</dbReference>
<evidence type="ECO:0000256" key="1">
    <source>
        <dbReference type="ARBA" id="ARBA00007274"/>
    </source>
</evidence>
<evidence type="ECO:0000259" key="8">
    <source>
        <dbReference type="Pfam" id="PF14805"/>
    </source>
</evidence>
<dbReference type="Pfam" id="PF14602">
    <property type="entry name" value="Hexapep_2"/>
    <property type="match status" value="1"/>
</dbReference>
<name>A0A084SGA0_9BACT</name>
<evidence type="ECO:0000256" key="3">
    <source>
        <dbReference type="ARBA" id="ARBA00022679"/>
    </source>
</evidence>
<proteinExistence type="inferred from homology"/>
<evidence type="ECO:0000256" key="5">
    <source>
        <dbReference type="ARBA" id="ARBA00022915"/>
    </source>
</evidence>
<protein>
    <submittedName>
        <fullName evidence="9">2,3,4,5-tetrahydropyridine-2,6-carboxylate N-succinyltransferase</fullName>
    </submittedName>
</protein>
<dbReference type="RefSeq" id="WP_043412521.1">
    <property type="nucleotide sequence ID" value="NZ_JPMI01000378.1"/>
</dbReference>
<gene>
    <name evidence="9" type="ORF">Q664_48360</name>
</gene>
<evidence type="ECO:0000313" key="9">
    <source>
        <dbReference type="EMBL" id="KFA87485.1"/>
    </source>
</evidence>
<dbReference type="InterPro" id="IPR050179">
    <property type="entry name" value="Trans_hexapeptide_repeat"/>
</dbReference>
<keyword evidence="3 9" id="KW-0808">Transferase</keyword>
<dbReference type="Pfam" id="PF14805">
    <property type="entry name" value="THDPS_N_2"/>
    <property type="match status" value="1"/>
</dbReference>
<comment type="similarity">
    <text evidence="1">Belongs to the transferase hexapeptide repeat family.</text>
</comment>
<reference evidence="9 10" key="1">
    <citation type="submission" date="2014-07" db="EMBL/GenBank/DDBJ databases">
        <title>Draft Genome Sequence of Gephyronic Acid Producer, Cystobacter violaceus Strain Cb vi76.</title>
        <authorList>
            <person name="Stevens D.C."/>
            <person name="Young J."/>
            <person name="Carmichael R."/>
            <person name="Tan J."/>
            <person name="Taylor R.E."/>
        </authorList>
    </citation>
    <scope>NUCLEOTIDE SEQUENCE [LARGE SCALE GENOMIC DNA]</scope>
    <source>
        <strain evidence="9 10">Cb vi76</strain>
    </source>
</reference>
<dbReference type="InterPro" id="IPR018357">
    <property type="entry name" value="Hexapep_transf_CS"/>
</dbReference>
<keyword evidence="2" id="KW-0028">Amino-acid biosynthesis</keyword>
<keyword evidence="6" id="KW-0457">Lysine biosynthesis</keyword>
<dbReference type="GO" id="GO:0019877">
    <property type="term" value="P:diaminopimelate biosynthetic process"/>
    <property type="evidence" value="ECO:0007669"/>
    <property type="project" value="UniProtKB-KW"/>
</dbReference>
<evidence type="ECO:0000256" key="4">
    <source>
        <dbReference type="ARBA" id="ARBA00022737"/>
    </source>
</evidence>
<organism evidence="9 10">
    <name type="scientific">Archangium violaceum Cb vi76</name>
    <dbReference type="NCBI Taxonomy" id="1406225"/>
    <lineage>
        <taxon>Bacteria</taxon>
        <taxon>Pseudomonadati</taxon>
        <taxon>Myxococcota</taxon>
        <taxon>Myxococcia</taxon>
        <taxon>Myxococcales</taxon>
        <taxon>Cystobacterineae</taxon>
        <taxon>Archangiaceae</taxon>
        <taxon>Archangium</taxon>
    </lineage>
</organism>
<dbReference type="Gene3D" id="2.160.10.10">
    <property type="entry name" value="Hexapeptide repeat proteins"/>
    <property type="match status" value="1"/>
</dbReference>
<dbReference type="PANTHER" id="PTHR43300">
    <property type="entry name" value="ACETYLTRANSFERASE"/>
    <property type="match status" value="1"/>
</dbReference>
<feature type="domain" description="Tetrahydrodipicolinate-N-succinyltransferase chain A" evidence="8">
    <location>
        <begin position="7"/>
        <end position="68"/>
    </location>
</feature>
<dbReference type="EMBL" id="JPMI01000378">
    <property type="protein sequence ID" value="KFA87485.1"/>
    <property type="molecule type" value="Genomic_DNA"/>
</dbReference>
<keyword evidence="7" id="KW-0012">Acyltransferase</keyword>
<keyword evidence="4" id="KW-0677">Repeat</keyword>
<evidence type="ECO:0000256" key="7">
    <source>
        <dbReference type="ARBA" id="ARBA00023315"/>
    </source>
</evidence>
<evidence type="ECO:0000256" key="6">
    <source>
        <dbReference type="ARBA" id="ARBA00023154"/>
    </source>
</evidence>
<dbReference type="PANTHER" id="PTHR43300:SF10">
    <property type="entry name" value="2,3,4,5-TETRAHYDROPYRIDINE-2,6-DICARBOXYLATE N-ACETYLTRANSFERASE"/>
    <property type="match status" value="1"/>
</dbReference>
<dbReference type="InterPro" id="IPR011004">
    <property type="entry name" value="Trimer_LpxA-like_sf"/>
</dbReference>
<dbReference type="PROSITE" id="PS00101">
    <property type="entry name" value="HEXAPEP_TRANSFERASES"/>
    <property type="match status" value="1"/>
</dbReference>
<evidence type="ECO:0000313" key="10">
    <source>
        <dbReference type="Proteomes" id="UP000028547"/>
    </source>
</evidence>
<dbReference type="GO" id="GO:0016746">
    <property type="term" value="F:acyltransferase activity"/>
    <property type="evidence" value="ECO:0007669"/>
    <property type="project" value="UniProtKB-KW"/>
</dbReference>
<comment type="caution">
    <text evidence="9">The sequence shown here is derived from an EMBL/GenBank/DDBJ whole genome shotgun (WGS) entry which is preliminary data.</text>
</comment>
<evidence type="ECO:0000256" key="2">
    <source>
        <dbReference type="ARBA" id="ARBA00022605"/>
    </source>
</evidence>
<dbReference type="AlphaFoldDB" id="A0A084SGA0"/>
<dbReference type="InterPro" id="IPR037133">
    <property type="entry name" value="THP_succinylTrfase_N_sf"/>
</dbReference>
<dbReference type="NCBIfam" id="NF008808">
    <property type="entry name" value="PRK11830.1"/>
    <property type="match status" value="1"/>
</dbReference>
<keyword evidence="5" id="KW-0220">Diaminopimelate biosynthesis</keyword>
<accession>A0A084SGA0</accession>
<dbReference type="GO" id="GO:0009085">
    <property type="term" value="P:lysine biosynthetic process"/>
    <property type="evidence" value="ECO:0007669"/>
    <property type="project" value="UniProtKB-KW"/>
</dbReference>
<dbReference type="Proteomes" id="UP000028547">
    <property type="component" value="Unassembled WGS sequence"/>
</dbReference>
<dbReference type="InterPro" id="IPR001451">
    <property type="entry name" value="Hexapep"/>
</dbReference>
<dbReference type="SUPFAM" id="SSF51161">
    <property type="entry name" value="Trimeric LpxA-like enzymes"/>
    <property type="match status" value="1"/>
</dbReference>